<dbReference type="CDD" id="cd00830">
    <property type="entry name" value="KAS_III"/>
    <property type="match status" value="1"/>
</dbReference>
<dbReference type="GO" id="GO:0006633">
    <property type="term" value="P:fatty acid biosynthetic process"/>
    <property type="evidence" value="ECO:0007669"/>
    <property type="project" value="InterPro"/>
</dbReference>
<dbReference type="Pfam" id="PF08541">
    <property type="entry name" value="ACP_syn_III_C"/>
    <property type="match status" value="1"/>
</dbReference>
<dbReference type="SUPFAM" id="SSF53901">
    <property type="entry name" value="Thiolase-like"/>
    <property type="match status" value="1"/>
</dbReference>
<name>F2NR33_MARHT</name>
<dbReference type="Gene3D" id="3.40.47.10">
    <property type="match status" value="1"/>
</dbReference>
<dbReference type="KEGG" id="mhd:Marky_1880"/>
<dbReference type="STRING" id="869210.Marky_1880"/>
<organism evidence="5 6">
    <name type="scientific">Marinithermus hydrothermalis (strain DSM 14884 / JCM 11576 / T1)</name>
    <dbReference type="NCBI Taxonomy" id="869210"/>
    <lineage>
        <taxon>Bacteria</taxon>
        <taxon>Thermotogati</taxon>
        <taxon>Deinococcota</taxon>
        <taxon>Deinococci</taxon>
        <taxon>Thermales</taxon>
        <taxon>Thermaceae</taxon>
        <taxon>Marinithermus</taxon>
    </lineage>
</organism>
<dbReference type="EMBL" id="CP002630">
    <property type="protein sequence ID" value="AEB12611.1"/>
    <property type="molecule type" value="Genomic_DNA"/>
</dbReference>
<dbReference type="InterPro" id="IPR013751">
    <property type="entry name" value="ACP_syn_III_N"/>
</dbReference>
<dbReference type="HOGENOM" id="CLU_039592_4_2_0"/>
<protein>
    <submittedName>
        <fullName evidence="5">3-oxoacyl-(Acyl-carrier-protein) synthase 3</fullName>
        <ecNumber evidence="5">2.3.1.41</ecNumber>
    </submittedName>
</protein>
<evidence type="ECO:0000313" key="5">
    <source>
        <dbReference type="EMBL" id="AEB12611.1"/>
    </source>
</evidence>
<keyword evidence="2 5" id="KW-0012">Acyltransferase</keyword>
<accession>F2NR33</accession>
<gene>
    <name evidence="5" type="ordered locus">Marky_1880</name>
</gene>
<dbReference type="Proteomes" id="UP000007030">
    <property type="component" value="Chromosome"/>
</dbReference>
<dbReference type="Pfam" id="PF08545">
    <property type="entry name" value="ACP_syn_III"/>
    <property type="match status" value="1"/>
</dbReference>
<dbReference type="GO" id="GO:0004315">
    <property type="term" value="F:3-oxoacyl-[acyl-carrier-protein] synthase activity"/>
    <property type="evidence" value="ECO:0007669"/>
    <property type="project" value="UniProtKB-EC"/>
</dbReference>
<dbReference type="eggNOG" id="COG0332">
    <property type="taxonomic scope" value="Bacteria"/>
</dbReference>
<evidence type="ECO:0000256" key="1">
    <source>
        <dbReference type="ARBA" id="ARBA00022679"/>
    </source>
</evidence>
<dbReference type="EC" id="2.3.1.41" evidence="5"/>
<proteinExistence type="predicted"/>
<dbReference type="PANTHER" id="PTHR34069:SF2">
    <property type="entry name" value="BETA-KETOACYL-[ACYL-CARRIER-PROTEIN] SYNTHASE III"/>
    <property type="match status" value="1"/>
</dbReference>
<reference evidence="5 6" key="1">
    <citation type="journal article" date="2012" name="Stand. Genomic Sci.">
        <title>Complete genome sequence of the aerobic, heterotroph Marinithermus hydrothermalis type strain (T1(T)) from a deep-sea hydrothermal vent chimney.</title>
        <authorList>
            <person name="Copeland A."/>
            <person name="Gu W."/>
            <person name="Yasawong M."/>
            <person name="Lapidus A."/>
            <person name="Lucas S."/>
            <person name="Deshpande S."/>
            <person name="Pagani I."/>
            <person name="Tapia R."/>
            <person name="Cheng J.F."/>
            <person name="Goodwin L.A."/>
            <person name="Pitluck S."/>
            <person name="Liolios K."/>
            <person name="Ivanova N."/>
            <person name="Mavromatis K."/>
            <person name="Mikhailova N."/>
            <person name="Pati A."/>
            <person name="Chen A."/>
            <person name="Palaniappan K."/>
            <person name="Land M."/>
            <person name="Pan C."/>
            <person name="Brambilla E.M."/>
            <person name="Rohde M."/>
            <person name="Tindall B.J."/>
            <person name="Sikorski J."/>
            <person name="Goker M."/>
            <person name="Detter J.C."/>
            <person name="Bristow J."/>
            <person name="Eisen J.A."/>
            <person name="Markowitz V."/>
            <person name="Hugenholtz P."/>
            <person name="Kyrpides N.C."/>
            <person name="Klenk H.P."/>
            <person name="Woyke T."/>
        </authorList>
    </citation>
    <scope>NUCLEOTIDE SEQUENCE [LARGE SCALE GENOMIC DNA]</scope>
    <source>
        <strain evidence="6">DSM 14884 / JCM 11576 / T1</strain>
    </source>
</reference>
<dbReference type="GO" id="GO:0044550">
    <property type="term" value="P:secondary metabolite biosynthetic process"/>
    <property type="evidence" value="ECO:0007669"/>
    <property type="project" value="TreeGrafter"/>
</dbReference>
<dbReference type="AlphaFoldDB" id="F2NR33"/>
<keyword evidence="1 5" id="KW-0808">Transferase</keyword>
<dbReference type="NCBIfam" id="NF006829">
    <property type="entry name" value="PRK09352.1"/>
    <property type="match status" value="1"/>
</dbReference>
<dbReference type="InterPro" id="IPR016039">
    <property type="entry name" value="Thiolase-like"/>
</dbReference>
<evidence type="ECO:0000259" key="4">
    <source>
        <dbReference type="Pfam" id="PF08545"/>
    </source>
</evidence>
<keyword evidence="6" id="KW-1185">Reference proteome</keyword>
<sequence>MSTAGAAILGVGAALPRRRVASAATERALGLPPGWIVQRTGVLERPVAALDEATSDLAVRAAQAALVDAGLESEAVDLLLLATSTPDHPLPPTAPVVAHRLGLVNAGAVDLAGACAGFVYALALADAQVRAWGGYVLVVAANVLSRRVNPRDPNTAPLFADGAGAVILGPGGEGRGLLASHLGADGSRWDTIYIPAGGSRVPLSPEALARGEHRMRMKSGPTLFRRAARGMAEAGRKALARAGLEAGAVDWWVPHQANRRLVHEAGRLLGIPPERTVDVIARMGNSSAATIPIALAAVADRFRPGDVVLLTAVGAGVLVAGAVLRW</sequence>
<feature type="domain" description="Beta-ketoacyl-[acyl-carrier-protein] synthase III C-terminal" evidence="3">
    <location>
        <begin position="239"/>
        <end position="326"/>
    </location>
</feature>
<dbReference type="InterPro" id="IPR013747">
    <property type="entry name" value="ACP_syn_III_C"/>
</dbReference>
<evidence type="ECO:0000256" key="2">
    <source>
        <dbReference type="ARBA" id="ARBA00023315"/>
    </source>
</evidence>
<dbReference type="OrthoDB" id="9815506at2"/>
<evidence type="ECO:0000259" key="3">
    <source>
        <dbReference type="Pfam" id="PF08541"/>
    </source>
</evidence>
<evidence type="ECO:0000313" key="6">
    <source>
        <dbReference type="Proteomes" id="UP000007030"/>
    </source>
</evidence>
<dbReference type="RefSeq" id="WP_013704657.1">
    <property type="nucleotide sequence ID" value="NC_015387.1"/>
</dbReference>
<feature type="domain" description="Beta-ketoacyl-[acyl-carrier-protein] synthase III N-terminal" evidence="4">
    <location>
        <begin position="110"/>
        <end position="186"/>
    </location>
</feature>
<dbReference type="PANTHER" id="PTHR34069">
    <property type="entry name" value="3-OXOACYL-[ACYL-CARRIER-PROTEIN] SYNTHASE 3"/>
    <property type="match status" value="1"/>
</dbReference>